<organism evidence="1 2">
    <name type="scientific">Denticeps clupeoides</name>
    <name type="common">denticle herring</name>
    <dbReference type="NCBI Taxonomy" id="299321"/>
    <lineage>
        <taxon>Eukaryota</taxon>
        <taxon>Metazoa</taxon>
        <taxon>Chordata</taxon>
        <taxon>Craniata</taxon>
        <taxon>Vertebrata</taxon>
        <taxon>Euteleostomi</taxon>
        <taxon>Actinopterygii</taxon>
        <taxon>Neopterygii</taxon>
        <taxon>Teleostei</taxon>
        <taxon>Clupei</taxon>
        <taxon>Clupeiformes</taxon>
        <taxon>Denticipitoidei</taxon>
        <taxon>Denticipitidae</taxon>
        <taxon>Denticeps</taxon>
    </lineage>
</organism>
<dbReference type="InterPro" id="IPR009079">
    <property type="entry name" value="4_helix_cytokine-like_core"/>
</dbReference>
<reference evidence="1 2" key="1">
    <citation type="submission" date="2020-06" db="EMBL/GenBank/DDBJ databases">
        <authorList>
            <consortium name="Wellcome Sanger Institute Data Sharing"/>
        </authorList>
    </citation>
    <scope>NUCLEOTIDE SEQUENCE [LARGE SCALE GENOMIC DNA]</scope>
</reference>
<dbReference type="AlphaFoldDB" id="A0AAY4DFA1"/>
<accession>A0AAY4DFA1</accession>
<dbReference type="InterPro" id="IPR000151">
    <property type="entry name" value="Ciliary_neurotrophic_fac_CNTF"/>
</dbReference>
<dbReference type="GO" id="GO:0070120">
    <property type="term" value="P:ciliary neurotrophic factor-mediated signaling pathway"/>
    <property type="evidence" value="ECO:0007669"/>
    <property type="project" value="InterPro"/>
</dbReference>
<dbReference type="GO" id="GO:0005127">
    <property type="term" value="F:ciliary neurotrophic factor receptor binding"/>
    <property type="evidence" value="ECO:0007669"/>
    <property type="project" value="InterPro"/>
</dbReference>
<dbReference type="GeneTree" id="ENSGT00540000073610"/>
<dbReference type="Proteomes" id="UP000694580">
    <property type="component" value="Chromosome 1"/>
</dbReference>
<evidence type="ECO:0000313" key="2">
    <source>
        <dbReference type="Proteomes" id="UP000694580"/>
    </source>
</evidence>
<protein>
    <recommendedName>
        <fullName evidence="3">Ciliary neurotrophic factor</fullName>
    </recommendedName>
</protein>
<evidence type="ECO:0008006" key="3">
    <source>
        <dbReference type="Google" id="ProtNLM"/>
    </source>
</evidence>
<evidence type="ECO:0000313" key="1">
    <source>
        <dbReference type="Ensembl" id="ENSDCDP00010044217.1"/>
    </source>
</evidence>
<gene>
    <name evidence="1" type="primary">CCDC85B</name>
</gene>
<dbReference type="Gene3D" id="1.20.1250.10">
    <property type="match status" value="1"/>
</dbReference>
<name>A0AAY4DFA1_9TELE</name>
<dbReference type="Ensembl" id="ENSDCDT00010054308.1">
    <property type="protein sequence ID" value="ENSDCDP00010044217.1"/>
    <property type="gene ID" value="ENSDCDG00010027412.1"/>
</dbReference>
<sequence>MEGPSDAGVPGRSAAAKALDLARLLHGECARLLDLFRERESFPADHDPEGGRLVSLGRWSDDMSAAEQVWHHRCALRKCLGLLELLIAREEEEEMGGGDEGEYEAVRRAVRERLGHLLFSTAALLDDGDDVGDLSPQHDCAEGRDEVEGSGSFAMKLWMYKVLLELIHWTGSTSKVLCELHSEREAKQEQTDL</sequence>
<dbReference type="PANTHER" id="PTHR15196">
    <property type="entry name" value="CILIARY NEUROTROPHIC FACTOR"/>
    <property type="match status" value="1"/>
</dbReference>
<proteinExistence type="predicted"/>
<reference evidence="1" key="3">
    <citation type="submission" date="2025-09" db="UniProtKB">
        <authorList>
            <consortium name="Ensembl"/>
        </authorList>
    </citation>
    <scope>IDENTIFICATION</scope>
</reference>
<dbReference type="PANTHER" id="PTHR15196:SF1">
    <property type="entry name" value="CILIARY NEUROTROPHIC FACTOR"/>
    <property type="match status" value="1"/>
</dbReference>
<dbReference type="GO" id="GO:0043524">
    <property type="term" value="P:negative regulation of neuron apoptotic process"/>
    <property type="evidence" value="ECO:0007669"/>
    <property type="project" value="InterPro"/>
</dbReference>
<reference evidence="1" key="2">
    <citation type="submission" date="2025-08" db="UniProtKB">
        <authorList>
            <consortium name="Ensembl"/>
        </authorList>
    </citation>
    <scope>IDENTIFICATION</scope>
</reference>
<keyword evidence="2" id="KW-1185">Reference proteome</keyword>